<keyword evidence="1" id="KW-1133">Transmembrane helix</keyword>
<name>A0A7C5AMD3_9BACT</name>
<gene>
    <name evidence="2" type="ORF">ENW48_08215</name>
</gene>
<sequence length="125" mass="13903">MFSASPEQARDTGMALTLLCLLGVYFWEVQTLVPAALVILGLTMVWPRAFRPLAGLWFGFSHLLGTIMSRVILTVLFFGLVTPIGLLRRALGADVLQLKKWKKGQESVFQVRGQLVTPKDLQAPY</sequence>
<reference evidence="2" key="1">
    <citation type="journal article" date="2020" name="mSystems">
        <title>Genome- and Community-Level Interaction Insights into Carbon Utilization and Element Cycling Functions of Hydrothermarchaeota in Hydrothermal Sediment.</title>
        <authorList>
            <person name="Zhou Z."/>
            <person name="Liu Y."/>
            <person name="Xu W."/>
            <person name="Pan J."/>
            <person name="Luo Z.H."/>
            <person name="Li M."/>
        </authorList>
    </citation>
    <scope>NUCLEOTIDE SEQUENCE [LARGE SCALE GENOMIC DNA]</scope>
    <source>
        <strain evidence="2">SpSt-853</strain>
    </source>
</reference>
<keyword evidence="1" id="KW-0812">Transmembrane</keyword>
<protein>
    <recommendedName>
        <fullName evidence="3">SxtJ</fullName>
    </recommendedName>
</protein>
<proteinExistence type="predicted"/>
<evidence type="ECO:0000256" key="1">
    <source>
        <dbReference type="SAM" id="Phobius"/>
    </source>
</evidence>
<dbReference type="AlphaFoldDB" id="A0A7C5AMD3"/>
<organism evidence="2">
    <name type="scientific">Desulfobacca acetoxidans</name>
    <dbReference type="NCBI Taxonomy" id="60893"/>
    <lineage>
        <taxon>Bacteria</taxon>
        <taxon>Pseudomonadati</taxon>
        <taxon>Thermodesulfobacteriota</taxon>
        <taxon>Desulfobaccia</taxon>
        <taxon>Desulfobaccales</taxon>
        <taxon>Desulfobaccaceae</taxon>
        <taxon>Desulfobacca</taxon>
    </lineage>
</organism>
<evidence type="ECO:0008006" key="3">
    <source>
        <dbReference type="Google" id="ProtNLM"/>
    </source>
</evidence>
<keyword evidence="1" id="KW-0472">Membrane</keyword>
<accession>A0A7C5AMD3</accession>
<evidence type="ECO:0000313" key="2">
    <source>
        <dbReference type="EMBL" id="HGZ12188.1"/>
    </source>
</evidence>
<feature type="transmembrane region" description="Helical" evidence="1">
    <location>
        <begin position="55"/>
        <end position="81"/>
    </location>
</feature>
<dbReference type="EMBL" id="DTKJ01000056">
    <property type="protein sequence ID" value="HGZ12188.1"/>
    <property type="molecule type" value="Genomic_DNA"/>
</dbReference>
<comment type="caution">
    <text evidence="2">The sequence shown here is derived from an EMBL/GenBank/DDBJ whole genome shotgun (WGS) entry which is preliminary data.</text>
</comment>